<gene>
    <name evidence="1" type="ORF">Pfra01_000922100</name>
</gene>
<name>A0A9W6XBA8_9STRA</name>
<keyword evidence="2" id="KW-1185">Reference proteome</keyword>
<evidence type="ECO:0000313" key="2">
    <source>
        <dbReference type="Proteomes" id="UP001165121"/>
    </source>
</evidence>
<comment type="caution">
    <text evidence="1">The sequence shown here is derived from an EMBL/GenBank/DDBJ whole genome shotgun (WGS) entry which is preliminary data.</text>
</comment>
<protein>
    <submittedName>
        <fullName evidence="1">Unnamed protein product</fullName>
    </submittedName>
</protein>
<dbReference type="AlphaFoldDB" id="A0A9W6XBA8"/>
<organism evidence="1 2">
    <name type="scientific">Phytophthora fragariaefolia</name>
    <dbReference type="NCBI Taxonomy" id="1490495"/>
    <lineage>
        <taxon>Eukaryota</taxon>
        <taxon>Sar</taxon>
        <taxon>Stramenopiles</taxon>
        <taxon>Oomycota</taxon>
        <taxon>Peronosporomycetes</taxon>
        <taxon>Peronosporales</taxon>
        <taxon>Peronosporaceae</taxon>
        <taxon>Phytophthora</taxon>
    </lineage>
</organism>
<sequence>MLKTTQQVKSCSTEGKRHRKGFKRSHATSVCGTQCCFRSLTPLGNPEGGAETPSQVLQTAPGVQTRWSPDDYHCDYGGEDNSGSTSGLYYGSMGSELWVANIGEGVEVLLGMNFMYSVGVRLCTREALVKLPDEETVLLPGRTADHMGRGLDLAITQKTCLYVGPGESAVVRIDYGQSNPQREVVWAGRGEHWVTQILYAVKPWPVTVKVVNISDKTVWIDSRTAIACWLAQVPMVQLQPRPNVEEVKSLAKTDVQLSEVEISGASDSEGTESREAKLIEETGGSHEDFESSGEILEDRDPVIVLEEDSESDGEAFYDAISFDGDDGAKIPRKPSRQNLRLGRARVDFCSQSDEWKMSMSGACR</sequence>
<proteinExistence type="predicted"/>
<evidence type="ECO:0000313" key="1">
    <source>
        <dbReference type="EMBL" id="GMF35124.1"/>
    </source>
</evidence>
<reference evidence="1" key="1">
    <citation type="submission" date="2023-04" db="EMBL/GenBank/DDBJ databases">
        <title>Phytophthora fragariaefolia NBRC 109709.</title>
        <authorList>
            <person name="Ichikawa N."/>
            <person name="Sato H."/>
            <person name="Tonouchi N."/>
        </authorList>
    </citation>
    <scope>NUCLEOTIDE SEQUENCE</scope>
    <source>
        <strain evidence="1">NBRC 109709</strain>
    </source>
</reference>
<dbReference type="EMBL" id="BSXT01000850">
    <property type="protein sequence ID" value="GMF35124.1"/>
    <property type="molecule type" value="Genomic_DNA"/>
</dbReference>
<dbReference type="Proteomes" id="UP001165121">
    <property type="component" value="Unassembled WGS sequence"/>
</dbReference>
<accession>A0A9W6XBA8</accession>